<reference evidence="1" key="1">
    <citation type="submission" date="2023-10" db="EMBL/GenBank/DDBJ databases">
        <authorList>
            <person name="Domelevo Entfellner J.-B."/>
        </authorList>
    </citation>
    <scope>NUCLEOTIDE SEQUENCE</scope>
</reference>
<name>A0AA86SU95_9FABA</name>
<accession>A0AA86SU95</accession>
<proteinExistence type="predicted"/>
<evidence type="ECO:0000313" key="2">
    <source>
        <dbReference type="Proteomes" id="UP001189624"/>
    </source>
</evidence>
<protein>
    <submittedName>
        <fullName evidence="1">Uncharacterized protein</fullName>
    </submittedName>
</protein>
<sequence>MRAFFAAGALWDGRLDGTAIWTGTAVPNGKITQAGTPWEPGTAVPLELELGTAVPTSGRASQLVGAGWDGRPNRYGRLDLFRRFARFGTPGSFPCSFWTSVDADMCLVEALSSYRKSSWPSLRCRRALSLCRKSLLAFIV</sequence>
<dbReference type="EMBL" id="OY731400">
    <property type="protein sequence ID" value="CAJ1939926.1"/>
    <property type="molecule type" value="Genomic_DNA"/>
</dbReference>
<gene>
    <name evidence="1" type="ORF">AYBTSS11_LOCUS9419</name>
</gene>
<dbReference type="Gramene" id="rna-AYBTSS11_LOCUS9419">
    <property type="protein sequence ID" value="CAJ1939926.1"/>
    <property type="gene ID" value="gene-AYBTSS11_LOCUS9419"/>
</dbReference>
<dbReference type="Proteomes" id="UP001189624">
    <property type="component" value="Chromosome 3"/>
</dbReference>
<keyword evidence="2" id="KW-1185">Reference proteome</keyword>
<organism evidence="1 2">
    <name type="scientific">Sphenostylis stenocarpa</name>
    <dbReference type="NCBI Taxonomy" id="92480"/>
    <lineage>
        <taxon>Eukaryota</taxon>
        <taxon>Viridiplantae</taxon>
        <taxon>Streptophyta</taxon>
        <taxon>Embryophyta</taxon>
        <taxon>Tracheophyta</taxon>
        <taxon>Spermatophyta</taxon>
        <taxon>Magnoliopsida</taxon>
        <taxon>eudicotyledons</taxon>
        <taxon>Gunneridae</taxon>
        <taxon>Pentapetalae</taxon>
        <taxon>rosids</taxon>
        <taxon>fabids</taxon>
        <taxon>Fabales</taxon>
        <taxon>Fabaceae</taxon>
        <taxon>Papilionoideae</taxon>
        <taxon>50 kb inversion clade</taxon>
        <taxon>NPAAA clade</taxon>
        <taxon>indigoferoid/millettioid clade</taxon>
        <taxon>Phaseoleae</taxon>
        <taxon>Sphenostylis</taxon>
    </lineage>
</organism>
<dbReference type="AlphaFoldDB" id="A0AA86SU95"/>
<evidence type="ECO:0000313" key="1">
    <source>
        <dbReference type="EMBL" id="CAJ1939926.1"/>
    </source>
</evidence>